<protein>
    <recommendedName>
        <fullName evidence="2">Antitoxin</fullName>
    </recommendedName>
</protein>
<accession>A0A6M8B9N0</accession>
<dbReference type="SUPFAM" id="SSF143120">
    <property type="entry name" value="YefM-like"/>
    <property type="match status" value="1"/>
</dbReference>
<evidence type="ECO:0000313" key="4">
    <source>
        <dbReference type="EMBL" id="QKD80806.1"/>
    </source>
</evidence>
<dbReference type="AlphaFoldDB" id="A0A6M8B9N0"/>
<evidence type="ECO:0000259" key="3">
    <source>
        <dbReference type="Pfam" id="PF10047"/>
    </source>
</evidence>
<dbReference type="InterPro" id="IPR006442">
    <property type="entry name" value="Antitoxin_Phd/YefM"/>
</dbReference>
<dbReference type="InterPro" id="IPR051416">
    <property type="entry name" value="phD-YefM_TA_antitoxins"/>
</dbReference>
<keyword evidence="5" id="KW-1185">Reference proteome</keyword>
<comment type="similarity">
    <text evidence="1 2">Belongs to the phD/YefM antitoxin family.</text>
</comment>
<organism evidence="4 5">
    <name type="scientific">Thermoleptolyngbya sichuanensis A183</name>
    <dbReference type="NCBI Taxonomy" id="2737172"/>
    <lineage>
        <taxon>Bacteria</taxon>
        <taxon>Bacillati</taxon>
        <taxon>Cyanobacteriota</taxon>
        <taxon>Cyanophyceae</taxon>
        <taxon>Oculatellales</taxon>
        <taxon>Oculatellaceae</taxon>
        <taxon>Thermoleptolyngbya</taxon>
        <taxon>Thermoleptolyngbya sichuanensis</taxon>
    </lineage>
</organism>
<comment type="function">
    <text evidence="2">Antitoxin component of a type II toxin-antitoxin (TA) system.</text>
</comment>
<dbReference type="NCBIfam" id="TIGR01552">
    <property type="entry name" value="phd_fam"/>
    <property type="match status" value="1"/>
</dbReference>
<dbReference type="Proteomes" id="UP000505210">
    <property type="component" value="Chromosome"/>
</dbReference>
<dbReference type="InterPro" id="IPR036165">
    <property type="entry name" value="YefM-like_sf"/>
</dbReference>
<dbReference type="PANTHER" id="PTHR35377">
    <property type="entry name" value="ANTITOXIN VAPB49-RELATED-RELATED"/>
    <property type="match status" value="1"/>
</dbReference>
<evidence type="ECO:0000313" key="5">
    <source>
        <dbReference type="Proteomes" id="UP000505210"/>
    </source>
</evidence>
<feature type="domain" description="DUF2281" evidence="3">
    <location>
        <begin position="42"/>
        <end position="73"/>
    </location>
</feature>
<dbReference type="KEGG" id="theu:HPC62_00225"/>
<dbReference type="PANTHER" id="PTHR35377:SF4">
    <property type="entry name" value="PREVENT-HOST-DEATH FAMILY PROTEIN"/>
    <property type="match status" value="1"/>
</dbReference>
<dbReference type="Pfam" id="PF10047">
    <property type="entry name" value="DUF2281"/>
    <property type="match status" value="1"/>
</dbReference>
<dbReference type="InterPro" id="IPR018739">
    <property type="entry name" value="DUF2281"/>
</dbReference>
<proteinExistence type="inferred from homology"/>
<evidence type="ECO:0000256" key="2">
    <source>
        <dbReference type="RuleBase" id="RU362080"/>
    </source>
</evidence>
<dbReference type="RefSeq" id="WP_172353238.1">
    <property type="nucleotide sequence ID" value="NZ_CP053661.1"/>
</dbReference>
<name>A0A6M8B9N0_9CYAN</name>
<reference evidence="4 5" key="1">
    <citation type="submission" date="2020-05" db="EMBL/GenBank/DDBJ databases">
        <title>Complete genome sequence of of a novel Thermoleptolyngbya strain isolated from hot springs of Ganzi, Sichuan China.</title>
        <authorList>
            <person name="Tang J."/>
            <person name="Daroch M."/>
            <person name="Li L."/>
            <person name="Waleron K."/>
            <person name="Waleron M."/>
            <person name="Waleron M."/>
        </authorList>
    </citation>
    <scope>NUCLEOTIDE SEQUENCE [LARGE SCALE GENOMIC DNA]</scope>
    <source>
        <strain evidence="4 5">PKUAC-SCTA183</strain>
    </source>
</reference>
<sequence>MHQVDITDAQTQITQLLESALQGEEVVITRNNQPILKLIQILPVTKRRQRGSAKGQIWIAPDFDAPLEDFKEYME</sequence>
<dbReference type="EMBL" id="CP053661">
    <property type="protein sequence ID" value="QKD80806.1"/>
    <property type="molecule type" value="Genomic_DNA"/>
</dbReference>
<evidence type="ECO:0000256" key="1">
    <source>
        <dbReference type="ARBA" id="ARBA00009981"/>
    </source>
</evidence>
<dbReference type="Pfam" id="PF02604">
    <property type="entry name" value="PhdYeFM_antitox"/>
    <property type="match status" value="1"/>
</dbReference>
<dbReference type="Gene3D" id="3.40.1620.10">
    <property type="entry name" value="YefM-like domain"/>
    <property type="match status" value="1"/>
</dbReference>
<gene>
    <name evidence="4" type="ORF">HPC62_00225</name>
</gene>